<keyword evidence="2" id="KW-1185">Reference proteome</keyword>
<organism evidence="1 2">
    <name type="scientific">Sedimentibacter saalensis</name>
    <dbReference type="NCBI Taxonomy" id="130788"/>
    <lineage>
        <taxon>Bacteria</taxon>
        <taxon>Bacillati</taxon>
        <taxon>Bacillota</taxon>
        <taxon>Tissierellia</taxon>
        <taxon>Sedimentibacter</taxon>
    </lineage>
</organism>
<name>A0A562JB51_9FIRM</name>
<evidence type="ECO:0000313" key="1">
    <source>
        <dbReference type="EMBL" id="TWH80411.1"/>
    </source>
</evidence>
<accession>A0A562JB51</accession>
<proteinExistence type="predicted"/>
<evidence type="ECO:0000313" key="2">
    <source>
        <dbReference type="Proteomes" id="UP000315343"/>
    </source>
</evidence>
<reference evidence="1 2" key="1">
    <citation type="submission" date="2019-07" db="EMBL/GenBank/DDBJ databases">
        <title>Genomic Encyclopedia of Type Strains, Phase I: the one thousand microbial genomes (KMG-I) project.</title>
        <authorList>
            <person name="Kyrpides N."/>
        </authorList>
    </citation>
    <scope>NUCLEOTIDE SEQUENCE [LARGE SCALE GENOMIC DNA]</scope>
    <source>
        <strain evidence="1 2">DSM 13558</strain>
    </source>
</reference>
<dbReference type="Proteomes" id="UP000315343">
    <property type="component" value="Unassembled WGS sequence"/>
</dbReference>
<dbReference type="AlphaFoldDB" id="A0A562JB51"/>
<gene>
    <name evidence="1" type="ORF">LY60_01673</name>
</gene>
<dbReference type="EMBL" id="VLKH01000004">
    <property type="protein sequence ID" value="TWH80411.1"/>
    <property type="molecule type" value="Genomic_DNA"/>
</dbReference>
<comment type="caution">
    <text evidence="1">The sequence shown here is derived from an EMBL/GenBank/DDBJ whole genome shotgun (WGS) entry which is preliminary data.</text>
</comment>
<sequence length="98" mass="10866">MDKERMGFEDIIRTLGIDNTSETVNENNVSNNTYKALVSCITSLPPKQFILLSSLIGILLIDSIEAKDQIILGKFINNIGQTILTAAAQEQINNKKEK</sequence>
<protein>
    <submittedName>
        <fullName evidence="1">Uncharacterized protein</fullName>
    </submittedName>
</protein>
<dbReference type="RefSeq" id="WP_145082270.1">
    <property type="nucleotide sequence ID" value="NZ_DAMBUX010000003.1"/>
</dbReference>
<dbReference type="OrthoDB" id="2084441at2"/>